<evidence type="ECO:0000313" key="3">
    <source>
        <dbReference type="EMBL" id="CRY96569.1"/>
    </source>
</evidence>
<reference evidence="3" key="2">
    <citation type="submission" date="2015-07" db="EMBL/GenBank/DDBJ databases">
        <title>Plasmids, circular viruses and viroids from rat gut.</title>
        <authorList>
            <person name="Jorgensen T.J."/>
            <person name="Hansen M.A."/>
            <person name="Xu Z."/>
            <person name="Tabak M.A."/>
            <person name="Sorensen S.J."/>
            <person name="Hansen L.H."/>
        </authorList>
    </citation>
    <scope>NUCLEOTIDE SEQUENCE</scope>
    <source>
        <strain evidence="3">RGFK1145</strain>
    </source>
</reference>
<organism evidence="3">
    <name type="scientific">uncultured prokaryote</name>
    <dbReference type="NCBI Taxonomy" id="198431"/>
    <lineage>
        <taxon>unclassified sequences</taxon>
        <taxon>environmental samples</taxon>
    </lineage>
</organism>
<name>A0A0H5Q588_9ZZZZ</name>
<dbReference type="Pfam" id="PF23343">
    <property type="entry name" value="REP_ORF2-G2P"/>
    <property type="match status" value="1"/>
</dbReference>
<feature type="compositionally biased region" description="Basic and acidic residues" evidence="1">
    <location>
        <begin position="79"/>
        <end position="88"/>
    </location>
</feature>
<accession>A0A0H5Q588</accession>
<reference evidence="3" key="1">
    <citation type="submission" date="2015-06" db="EMBL/GenBank/DDBJ databases">
        <authorList>
            <person name="Joergensen T."/>
        </authorList>
    </citation>
    <scope>NUCLEOTIDE SEQUENCE</scope>
    <source>
        <strain evidence="3">RGFK1145</strain>
    </source>
</reference>
<feature type="domain" description="Replication-associated protein ORF2/G2P" evidence="2">
    <location>
        <begin position="105"/>
        <end position="232"/>
    </location>
</feature>
<dbReference type="InterPro" id="IPR056906">
    <property type="entry name" value="ORF2/G2P_dom"/>
</dbReference>
<feature type="region of interest" description="Disordered" evidence="1">
    <location>
        <begin position="63"/>
        <end position="90"/>
    </location>
</feature>
<evidence type="ECO:0000259" key="2">
    <source>
        <dbReference type="Pfam" id="PF23343"/>
    </source>
</evidence>
<protein>
    <recommendedName>
        <fullName evidence="2">Replication-associated protein ORF2/G2P domain-containing protein</fullName>
    </recommendedName>
</protein>
<sequence length="310" mass="35976">MDDLLNPLPDRASPRHDFMSEDVQFRLKIQRFSHVPAEFTVQKIDFSSDVKRYMNAYHDGRQSCFSSRTRSRPDPGLSRSEESIERSQRRAKSNIRRAVLELAPNHFSTFTTREPGPDYLTASDWSSIWSHFVRLTRSAAIDFEYVAVLERHPKNPEHFHLHVAWRGRANYNYLRRFWHMAIEAHHGRRVSKVLRGAESPGNIQDQPVKASAGSFKQARKIAKYISKYVTKDLISEFNKKRYWPSKGINVDTAQVFWLDGVTQADAIREACQMLGQWDSDGNVPAQKFFMPSDRVCWFAIDPDRTPSPPF</sequence>
<dbReference type="EMBL" id="LN853725">
    <property type="protein sequence ID" value="CRY96569.1"/>
    <property type="molecule type" value="Genomic_DNA"/>
</dbReference>
<evidence type="ECO:0000256" key="1">
    <source>
        <dbReference type="SAM" id="MobiDB-lite"/>
    </source>
</evidence>
<proteinExistence type="predicted"/>
<dbReference type="AlphaFoldDB" id="A0A0H5Q588"/>